<organism evidence="1 2">
    <name type="scientific">Trebonia kvetii</name>
    <dbReference type="NCBI Taxonomy" id="2480626"/>
    <lineage>
        <taxon>Bacteria</taxon>
        <taxon>Bacillati</taxon>
        <taxon>Actinomycetota</taxon>
        <taxon>Actinomycetes</taxon>
        <taxon>Streptosporangiales</taxon>
        <taxon>Treboniaceae</taxon>
        <taxon>Trebonia</taxon>
    </lineage>
</organism>
<sequence>MTATTLTQNEVRAHALAEKLIKFLETGEVPDGLFAADVFCDFTMPTWRLQASGVEDCVALRLAGHPGQGTVPRWRFDPTPTGFVLEVEEAWDSGGEHWTCRELFRADIGDGGITLIAVYCTGDWDAARRAEHASAVTLIRP</sequence>
<accession>A0A6P2C095</accession>
<dbReference type="Proteomes" id="UP000460272">
    <property type="component" value="Unassembled WGS sequence"/>
</dbReference>
<name>A0A6P2C095_9ACTN</name>
<keyword evidence="2" id="KW-1185">Reference proteome</keyword>
<dbReference type="OrthoDB" id="3870905at2"/>
<proteinExistence type="predicted"/>
<dbReference type="AlphaFoldDB" id="A0A6P2C095"/>
<comment type="caution">
    <text evidence="1">The sequence shown here is derived from an EMBL/GenBank/DDBJ whole genome shotgun (WGS) entry which is preliminary data.</text>
</comment>
<evidence type="ECO:0000313" key="1">
    <source>
        <dbReference type="EMBL" id="TVZ04598.1"/>
    </source>
</evidence>
<protein>
    <recommendedName>
        <fullName evidence="3">Nuclear transport factor 2 family protein</fullName>
    </recommendedName>
</protein>
<evidence type="ECO:0008006" key="3">
    <source>
        <dbReference type="Google" id="ProtNLM"/>
    </source>
</evidence>
<reference evidence="1 2" key="1">
    <citation type="submission" date="2018-11" db="EMBL/GenBank/DDBJ databases">
        <title>Trebonia kvetii gen.nov., sp.nov., a novel acidophilic actinobacterium, and proposal of the new actinobacterial family Treboniaceae fam. nov.</title>
        <authorList>
            <person name="Rapoport D."/>
            <person name="Sagova-Mareckova M."/>
            <person name="Sedlacek I."/>
            <person name="Provaznik J."/>
            <person name="Kralova S."/>
            <person name="Pavlinic D."/>
            <person name="Benes V."/>
            <person name="Kopecky J."/>
        </authorList>
    </citation>
    <scope>NUCLEOTIDE SEQUENCE [LARGE SCALE GENOMIC DNA]</scope>
    <source>
        <strain evidence="1 2">15Tr583</strain>
    </source>
</reference>
<dbReference type="RefSeq" id="WP_145854707.1">
    <property type="nucleotide sequence ID" value="NZ_RPFW01000003.1"/>
</dbReference>
<gene>
    <name evidence="1" type="ORF">EAS64_19810</name>
</gene>
<evidence type="ECO:0000313" key="2">
    <source>
        <dbReference type="Proteomes" id="UP000460272"/>
    </source>
</evidence>
<dbReference type="EMBL" id="RPFW01000003">
    <property type="protein sequence ID" value="TVZ04598.1"/>
    <property type="molecule type" value="Genomic_DNA"/>
</dbReference>